<dbReference type="OrthoDB" id="2121326at2759"/>
<evidence type="ECO:0008006" key="3">
    <source>
        <dbReference type="Google" id="ProtNLM"/>
    </source>
</evidence>
<dbReference type="Proteomes" id="UP000075714">
    <property type="component" value="Unassembled WGS sequence"/>
</dbReference>
<name>A0A150G7G5_GONPE</name>
<dbReference type="InterPro" id="IPR036249">
    <property type="entry name" value="Thioredoxin-like_sf"/>
</dbReference>
<dbReference type="EMBL" id="LSYV01000051">
    <property type="protein sequence ID" value="KXZ45806.1"/>
    <property type="molecule type" value="Genomic_DNA"/>
</dbReference>
<organism evidence="1 2">
    <name type="scientific">Gonium pectorale</name>
    <name type="common">Green alga</name>
    <dbReference type="NCBI Taxonomy" id="33097"/>
    <lineage>
        <taxon>Eukaryota</taxon>
        <taxon>Viridiplantae</taxon>
        <taxon>Chlorophyta</taxon>
        <taxon>core chlorophytes</taxon>
        <taxon>Chlorophyceae</taxon>
        <taxon>CS clade</taxon>
        <taxon>Chlamydomonadales</taxon>
        <taxon>Volvocaceae</taxon>
        <taxon>Gonium</taxon>
    </lineage>
</organism>
<comment type="caution">
    <text evidence="1">The sequence shown here is derived from an EMBL/GenBank/DDBJ whole genome shotgun (WGS) entry which is preliminary data.</text>
</comment>
<dbReference type="CDD" id="cd02947">
    <property type="entry name" value="TRX_family"/>
    <property type="match status" value="1"/>
</dbReference>
<dbReference type="Gene3D" id="3.40.30.10">
    <property type="entry name" value="Glutaredoxin"/>
    <property type="match status" value="1"/>
</dbReference>
<reference evidence="2" key="1">
    <citation type="journal article" date="2016" name="Nat. Commun.">
        <title>The Gonium pectorale genome demonstrates co-option of cell cycle regulation during the evolution of multicellularity.</title>
        <authorList>
            <person name="Hanschen E.R."/>
            <person name="Marriage T.N."/>
            <person name="Ferris P.J."/>
            <person name="Hamaji T."/>
            <person name="Toyoda A."/>
            <person name="Fujiyama A."/>
            <person name="Neme R."/>
            <person name="Noguchi H."/>
            <person name="Minakuchi Y."/>
            <person name="Suzuki M."/>
            <person name="Kawai-Toyooka H."/>
            <person name="Smith D.R."/>
            <person name="Sparks H."/>
            <person name="Anderson J."/>
            <person name="Bakaric R."/>
            <person name="Luria V."/>
            <person name="Karger A."/>
            <person name="Kirschner M.W."/>
            <person name="Durand P.M."/>
            <person name="Michod R.E."/>
            <person name="Nozaki H."/>
            <person name="Olson B.J."/>
        </authorList>
    </citation>
    <scope>NUCLEOTIDE SEQUENCE [LARGE SCALE GENOMIC DNA]</scope>
    <source>
        <strain evidence="2">NIES-2863</strain>
    </source>
</reference>
<sequence length="93" mass="10272">MKQAMGLNCLHTKLKKLAQEHPEILFLKVNGSNETLRPVFEEHGVTAVPFFLCIRDGRELSRFSASLSPEKLALLRRELMAAAAARQAALVAA</sequence>
<keyword evidence="2" id="KW-1185">Reference proteome</keyword>
<protein>
    <recommendedName>
        <fullName evidence="3">Thioredoxin domain-containing protein</fullName>
    </recommendedName>
</protein>
<gene>
    <name evidence="1" type="ORF">GPECTOR_50g600</name>
</gene>
<evidence type="ECO:0000313" key="1">
    <source>
        <dbReference type="EMBL" id="KXZ45806.1"/>
    </source>
</evidence>
<evidence type="ECO:0000313" key="2">
    <source>
        <dbReference type="Proteomes" id="UP000075714"/>
    </source>
</evidence>
<proteinExistence type="predicted"/>
<dbReference type="STRING" id="33097.A0A150G7G5"/>
<dbReference type="AlphaFoldDB" id="A0A150G7G5"/>
<dbReference type="SUPFAM" id="SSF52833">
    <property type="entry name" value="Thioredoxin-like"/>
    <property type="match status" value="1"/>
</dbReference>
<accession>A0A150G7G5</accession>